<proteinExistence type="evidence at transcript level"/>
<feature type="compositionally biased region" description="Basic residues" evidence="1">
    <location>
        <begin position="606"/>
        <end position="623"/>
    </location>
</feature>
<dbReference type="Pfam" id="PF15963">
    <property type="entry name" value="Myb_DNA-bind_7"/>
    <property type="match status" value="1"/>
</dbReference>
<feature type="compositionally biased region" description="Basic and acidic residues" evidence="1">
    <location>
        <begin position="633"/>
        <end position="644"/>
    </location>
</feature>
<evidence type="ECO:0000313" key="3">
    <source>
        <dbReference type="EMBL" id="CDG72258.1"/>
    </source>
</evidence>
<reference evidence="3" key="1">
    <citation type="journal article" date="2013" name="Genome Biol. Evol.">
        <title>Punctuated emergences of genetic and phenotypic innovations in eumetazoan, bilaterian, euteleostome, and hominidae ancestors.</title>
        <authorList>
            <person name="Wenger Y."/>
            <person name="Galliot B."/>
        </authorList>
    </citation>
    <scope>NUCLEOTIDE SEQUENCE</scope>
    <source>
        <tissue evidence="3">Whole animals</tissue>
    </source>
</reference>
<evidence type="ECO:0000256" key="1">
    <source>
        <dbReference type="SAM" id="MobiDB-lite"/>
    </source>
</evidence>
<feature type="non-terminal residue" evidence="3">
    <location>
        <position position="1"/>
    </location>
</feature>
<dbReference type="PANTHER" id="PTHR22929:SF0">
    <property type="entry name" value="TRANSCRIPTION FACTOR TFIIIB COMPONENT B'' HOMOLOG"/>
    <property type="match status" value="1"/>
</dbReference>
<dbReference type="InterPro" id="IPR039467">
    <property type="entry name" value="TFIIIB_B''_Myb"/>
</dbReference>
<dbReference type="GO" id="GO:0070898">
    <property type="term" value="P:RNA polymerase III preinitiation complex assembly"/>
    <property type="evidence" value="ECO:0007669"/>
    <property type="project" value="TreeGrafter"/>
</dbReference>
<dbReference type="AlphaFoldDB" id="T2MJ21"/>
<dbReference type="OrthoDB" id="272624at2759"/>
<sequence length="881" mass="100124">IKMSFRKKKVQPNIQNSKRINSETVELLERSASDGYNSFNEEGKLQTTINLSTSYNIIASEQAEQICNTTYPKNITGMAQETPIKLSNEDTFLSSDIFIKDFKPVKVEQTTFLNDAEKTEKNTNEKVEKLLKKRVKIIPKVSSRNLSRPVDTLNCEMDLEKTILKSELQKNDLKKIIEQPAVSNDNISTNKPLFVDNKPEEIRPEGEKKLNKRTRIVPNISLANKTKTLELSTKLETNYFSELVLKSEKSSGNLSDFVSKNENLNEVINSQPKFPDTLVEKNDHLNNKVVNECDVTVTIKNNNLNNKAVNECDNDTLEMKSDYMSNKVENELNTGKLKNKTNNVENVDDSNEFSSIKVQLIEAEMVINLPEKMEIKDSKKLLTKRIKRAPTACLRNKSQSKVDISITNDDVTKKIFLKSPEKSIIAIEPLNDVASKDLASEDVASKDVASKDLTSKDVASKDLASKDVATKDVASKDVSSKDIASKDVNSKDVAIDVDFDVEGLVDLTVLEGQDKKKHVRFNSHTNFEDQSHKANKEAEKEKNQKDINNETHSDYSSQSDGEVSSKLSISGKKVFKPNFEVQRRKKRLSSFSAYSSCDEDEDSSIKKKKKKVSKNKPKIRSKKTVNGISSSNKEQKEQEKKQKGENFSIEKNMSGLTMQELISYRPKSFKKVELKAKSSFEEGRVIETANTVPIAEPDLMVEDENDVMAPQIMVNEDGEIVINQNSLTIKKRVDNSMLKKNGILYEDSLSYHSGRKKRKIKHWGMDETLRFYKALSEIGTDFTLMAKAFGRFTRNELKKKFKQEEKINCDLVDRALMNRLPLDMNTFLAGRKERKMLEEAENDEMKNEDFKNEAKHLDFVINSDEPFLTSRLSEFQASQSV</sequence>
<evidence type="ECO:0000259" key="2">
    <source>
        <dbReference type="Pfam" id="PF15963"/>
    </source>
</evidence>
<name>T2MJ21_HYDVU</name>
<dbReference type="EMBL" id="HAAD01006026">
    <property type="protein sequence ID" value="CDG72258.1"/>
    <property type="molecule type" value="mRNA"/>
</dbReference>
<dbReference type="GO" id="GO:0000126">
    <property type="term" value="C:transcription factor TFIIIB complex"/>
    <property type="evidence" value="ECO:0007669"/>
    <property type="project" value="TreeGrafter"/>
</dbReference>
<dbReference type="GO" id="GO:0001156">
    <property type="term" value="F:TFIIIC-class transcription factor complex binding"/>
    <property type="evidence" value="ECO:0007669"/>
    <property type="project" value="TreeGrafter"/>
</dbReference>
<protein>
    <submittedName>
        <fullName evidence="3">Transcription factor TFIIIB component B'' homolog</fullName>
    </submittedName>
</protein>
<feature type="domain" description="Transcription factor TFIIIB component B'' Myb" evidence="2">
    <location>
        <begin position="755"/>
        <end position="834"/>
    </location>
</feature>
<gene>
    <name evidence="3" type="primary">BDP1</name>
</gene>
<accession>T2MJ21</accession>
<feature type="region of interest" description="Disordered" evidence="1">
    <location>
        <begin position="521"/>
        <end position="567"/>
    </location>
</feature>
<feature type="compositionally biased region" description="Polar residues" evidence="1">
    <location>
        <begin position="554"/>
        <end position="567"/>
    </location>
</feature>
<feature type="compositionally biased region" description="Basic and acidic residues" evidence="1">
    <location>
        <begin position="526"/>
        <end position="553"/>
    </location>
</feature>
<feature type="region of interest" description="Disordered" evidence="1">
    <location>
        <begin position="592"/>
        <end position="647"/>
    </location>
</feature>
<dbReference type="PANTHER" id="PTHR22929">
    <property type="entry name" value="RNA POLYMERASE III TRANSCRIPTION INITIATION FACTOR B"/>
    <property type="match status" value="1"/>
</dbReference>
<organism evidence="3">
    <name type="scientific">Hydra vulgaris</name>
    <name type="common">Hydra</name>
    <name type="synonym">Hydra attenuata</name>
    <dbReference type="NCBI Taxonomy" id="6087"/>
    <lineage>
        <taxon>Eukaryota</taxon>
        <taxon>Metazoa</taxon>
        <taxon>Cnidaria</taxon>
        <taxon>Hydrozoa</taxon>
        <taxon>Hydroidolina</taxon>
        <taxon>Anthoathecata</taxon>
        <taxon>Aplanulata</taxon>
        <taxon>Hydridae</taxon>
        <taxon>Hydra</taxon>
    </lineage>
</organism>